<dbReference type="EMBL" id="ML213630">
    <property type="protein sequence ID" value="TFK34608.1"/>
    <property type="molecule type" value="Genomic_DNA"/>
</dbReference>
<dbReference type="PANTHER" id="PTHR12486">
    <property type="entry name" value="APRATAXIN-RELATED"/>
    <property type="match status" value="1"/>
</dbReference>
<reference evidence="5 6" key="1">
    <citation type="journal article" date="2019" name="Nat. Ecol. Evol.">
        <title>Megaphylogeny resolves global patterns of mushroom evolution.</title>
        <authorList>
            <person name="Varga T."/>
            <person name="Krizsan K."/>
            <person name="Foldi C."/>
            <person name="Dima B."/>
            <person name="Sanchez-Garcia M."/>
            <person name="Sanchez-Ramirez S."/>
            <person name="Szollosi G.J."/>
            <person name="Szarkandi J.G."/>
            <person name="Papp V."/>
            <person name="Albert L."/>
            <person name="Andreopoulos W."/>
            <person name="Angelini C."/>
            <person name="Antonin V."/>
            <person name="Barry K.W."/>
            <person name="Bougher N.L."/>
            <person name="Buchanan P."/>
            <person name="Buyck B."/>
            <person name="Bense V."/>
            <person name="Catcheside P."/>
            <person name="Chovatia M."/>
            <person name="Cooper J."/>
            <person name="Damon W."/>
            <person name="Desjardin D."/>
            <person name="Finy P."/>
            <person name="Geml J."/>
            <person name="Haridas S."/>
            <person name="Hughes K."/>
            <person name="Justo A."/>
            <person name="Karasinski D."/>
            <person name="Kautmanova I."/>
            <person name="Kiss B."/>
            <person name="Kocsube S."/>
            <person name="Kotiranta H."/>
            <person name="LaButti K.M."/>
            <person name="Lechner B.E."/>
            <person name="Liimatainen K."/>
            <person name="Lipzen A."/>
            <person name="Lukacs Z."/>
            <person name="Mihaltcheva S."/>
            <person name="Morgado L.N."/>
            <person name="Niskanen T."/>
            <person name="Noordeloos M.E."/>
            <person name="Ohm R.A."/>
            <person name="Ortiz-Santana B."/>
            <person name="Ovrebo C."/>
            <person name="Racz N."/>
            <person name="Riley R."/>
            <person name="Savchenko A."/>
            <person name="Shiryaev A."/>
            <person name="Soop K."/>
            <person name="Spirin V."/>
            <person name="Szebenyi C."/>
            <person name="Tomsovsky M."/>
            <person name="Tulloss R.E."/>
            <person name="Uehling J."/>
            <person name="Grigoriev I.V."/>
            <person name="Vagvolgyi C."/>
            <person name="Papp T."/>
            <person name="Martin F.M."/>
            <person name="Miettinen O."/>
            <person name="Hibbett D.S."/>
            <person name="Nagy L.G."/>
        </authorList>
    </citation>
    <scope>NUCLEOTIDE SEQUENCE [LARGE SCALE GENOMIC DNA]</scope>
    <source>
        <strain evidence="5 6">CBS 166.37</strain>
    </source>
</reference>
<dbReference type="Pfam" id="PF11969">
    <property type="entry name" value="DcpS_C"/>
    <property type="match status" value="1"/>
</dbReference>
<dbReference type="STRING" id="68775.A0A5C3LQM2"/>
<accession>A0A5C3LQM2</accession>
<keyword evidence="6" id="KW-1185">Reference proteome</keyword>
<dbReference type="SUPFAM" id="SSF54197">
    <property type="entry name" value="HIT-like"/>
    <property type="match status" value="1"/>
</dbReference>
<organism evidence="5 6">
    <name type="scientific">Crucibulum laeve</name>
    <dbReference type="NCBI Taxonomy" id="68775"/>
    <lineage>
        <taxon>Eukaryota</taxon>
        <taxon>Fungi</taxon>
        <taxon>Dikarya</taxon>
        <taxon>Basidiomycota</taxon>
        <taxon>Agaricomycotina</taxon>
        <taxon>Agaricomycetes</taxon>
        <taxon>Agaricomycetidae</taxon>
        <taxon>Agaricales</taxon>
        <taxon>Agaricineae</taxon>
        <taxon>Nidulariaceae</taxon>
        <taxon>Crucibulum</taxon>
    </lineage>
</organism>
<dbReference type="Proteomes" id="UP000308652">
    <property type="component" value="Unassembled WGS sequence"/>
</dbReference>
<dbReference type="OrthoDB" id="1915375at2759"/>
<feature type="domain" description="HIT" evidence="4">
    <location>
        <begin position="37"/>
        <end position="144"/>
    </location>
</feature>
<dbReference type="GO" id="GO:0000166">
    <property type="term" value="F:nucleotide binding"/>
    <property type="evidence" value="ECO:0007669"/>
    <property type="project" value="UniProtKB-KW"/>
</dbReference>
<dbReference type="InterPro" id="IPR036265">
    <property type="entry name" value="HIT-like_sf"/>
</dbReference>
<sequence length="183" mass="20782">MFGFLSGLLPCLRPTQQSKILEDELSQKSPLIRDKCIFCHATPQNGFNVVWEDEAFIAFKDHKPASMHHFLVITKAHVESVRTLQKSDVPLITSMKTIGDKLLDDLDVPSSMRRMGFHIPPFNSVYHLHLHVQGLPYTGFDRGVKYPIARGRGSHQKGFSWFAEVDQSIRILEQGKHIGVFPC</sequence>
<dbReference type="AlphaFoldDB" id="A0A5C3LQM2"/>
<evidence type="ECO:0000259" key="4">
    <source>
        <dbReference type="PROSITE" id="PS51084"/>
    </source>
</evidence>
<dbReference type="PANTHER" id="PTHR12486:SF5">
    <property type="entry name" value="ADENOSINE 5'-MONOPHOSPHORAMIDASE HINT3"/>
    <property type="match status" value="1"/>
</dbReference>
<dbReference type="PROSITE" id="PS51084">
    <property type="entry name" value="HIT_2"/>
    <property type="match status" value="1"/>
</dbReference>
<proteinExistence type="predicted"/>
<dbReference type="GO" id="GO:0016787">
    <property type="term" value="F:hydrolase activity"/>
    <property type="evidence" value="ECO:0007669"/>
    <property type="project" value="UniProtKB-KW"/>
</dbReference>
<protein>
    <submittedName>
        <fullName evidence="5">HIT-like protein</fullName>
    </submittedName>
</protein>
<name>A0A5C3LQM2_9AGAR</name>
<evidence type="ECO:0000313" key="6">
    <source>
        <dbReference type="Proteomes" id="UP000308652"/>
    </source>
</evidence>
<evidence type="ECO:0000313" key="5">
    <source>
        <dbReference type="EMBL" id="TFK34608.1"/>
    </source>
</evidence>
<evidence type="ECO:0000256" key="3">
    <source>
        <dbReference type="PROSITE-ProRule" id="PRU00464"/>
    </source>
</evidence>
<dbReference type="Gene3D" id="3.30.428.10">
    <property type="entry name" value="HIT-like"/>
    <property type="match status" value="1"/>
</dbReference>
<keyword evidence="1" id="KW-0547">Nucleotide-binding</keyword>
<feature type="short sequence motif" description="Histidine triad motif" evidence="3">
    <location>
        <begin position="127"/>
        <end position="131"/>
    </location>
</feature>
<keyword evidence="2" id="KW-0378">Hydrolase</keyword>
<evidence type="ECO:0000256" key="1">
    <source>
        <dbReference type="ARBA" id="ARBA00022741"/>
    </source>
</evidence>
<evidence type="ECO:0000256" key="2">
    <source>
        <dbReference type="ARBA" id="ARBA00022801"/>
    </source>
</evidence>
<dbReference type="InterPro" id="IPR011146">
    <property type="entry name" value="HIT-like"/>
</dbReference>
<gene>
    <name evidence="5" type="ORF">BDQ12DRAFT_689574</name>
</gene>